<comment type="caution">
    <text evidence="2">The sequence shown here is derived from an EMBL/GenBank/DDBJ whole genome shotgun (WGS) entry which is preliminary data.</text>
</comment>
<dbReference type="EMBL" id="LJKE01000067">
    <property type="protein sequence ID" value="KZD61218.1"/>
    <property type="molecule type" value="Genomic_DNA"/>
</dbReference>
<evidence type="ECO:0000313" key="2">
    <source>
        <dbReference type="EMBL" id="KZD61218.1"/>
    </source>
</evidence>
<keyword evidence="1" id="KW-0732">Signal</keyword>
<proteinExistence type="predicted"/>
<accession>A0A161T2U9</accession>
<sequence length="170" mass="19765">MNKNISLLTLSLFLYLSACSTETNTGSTSTTEQPKVKTASIQQEENRKPIFFQGKEIKNIELISTKVKNKKVVINLQFDQIIKSMEHTGIDKDRERVIPLLLDDEAKANIDYQMNVNYQDGSNETYLIWLEDKKVIIARQDNEEQKNLEHYIIRDTDAQQILRLFKNNVE</sequence>
<dbReference type="Proteomes" id="UP000076482">
    <property type="component" value="Unassembled WGS sequence"/>
</dbReference>
<feature type="signal peptide" evidence="1">
    <location>
        <begin position="1"/>
        <end position="20"/>
    </location>
</feature>
<protein>
    <recommendedName>
        <fullName evidence="4">Lipoprotein</fullName>
    </recommendedName>
</protein>
<dbReference type="RefSeq" id="WP_063262048.1">
    <property type="nucleotide sequence ID" value="NZ_LJKE01000067.1"/>
</dbReference>
<feature type="chain" id="PRO_5039230042" description="Lipoprotein" evidence="1">
    <location>
        <begin position="21"/>
        <end position="170"/>
    </location>
</feature>
<organism evidence="2 3">
    <name type="scientific">Bacillus cereus</name>
    <dbReference type="NCBI Taxonomy" id="1396"/>
    <lineage>
        <taxon>Bacteria</taxon>
        <taxon>Bacillati</taxon>
        <taxon>Bacillota</taxon>
        <taxon>Bacilli</taxon>
        <taxon>Bacillales</taxon>
        <taxon>Bacillaceae</taxon>
        <taxon>Bacillus</taxon>
        <taxon>Bacillus cereus group</taxon>
    </lineage>
</organism>
<evidence type="ECO:0000256" key="1">
    <source>
        <dbReference type="SAM" id="SignalP"/>
    </source>
</evidence>
<dbReference type="AlphaFoldDB" id="A0A161T2U9"/>
<dbReference type="PATRIC" id="fig|1396.535.peg.3592"/>
<gene>
    <name evidence="2" type="ORF">B4088_4004</name>
</gene>
<name>A0A161T2U9_BACCE</name>
<reference evidence="2 3" key="1">
    <citation type="submission" date="2015-09" db="EMBL/GenBank/DDBJ databases">
        <title>Bacillus cereus food isolates.</title>
        <authorList>
            <person name="Boekhorst J."/>
        </authorList>
    </citation>
    <scope>NUCLEOTIDE SEQUENCE [LARGE SCALE GENOMIC DNA]</scope>
    <source>
        <strain evidence="2 3">B4088</strain>
    </source>
</reference>
<evidence type="ECO:0000313" key="3">
    <source>
        <dbReference type="Proteomes" id="UP000076482"/>
    </source>
</evidence>
<evidence type="ECO:0008006" key="4">
    <source>
        <dbReference type="Google" id="ProtNLM"/>
    </source>
</evidence>